<protein>
    <submittedName>
        <fullName evidence="3">Pentatricopeptide repeat-containing protein MRL1, chloroplastic</fullName>
    </submittedName>
</protein>
<dbReference type="InterPro" id="IPR036457">
    <property type="entry name" value="PPM-type-like_dom_sf"/>
</dbReference>
<dbReference type="OrthoDB" id="421890at2759"/>
<dbReference type="EMBL" id="CAMXCT010003171">
    <property type="protein sequence ID" value="CAI4002854.1"/>
    <property type="molecule type" value="Genomic_DNA"/>
</dbReference>
<reference evidence="2" key="1">
    <citation type="submission" date="2022-10" db="EMBL/GenBank/DDBJ databases">
        <authorList>
            <person name="Chen Y."/>
            <person name="Dougan E. K."/>
            <person name="Chan C."/>
            <person name="Rhodes N."/>
            <person name="Thang M."/>
        </authorList>
    </citation>
    <scope>NUCLEOTIDE SEQUENCE</scope>
</reference>
<gene>
    <name evidence="2" type="ORF">C1SCF055_LOCUS28771</name>
</gene>
<feature type="non-terminal residue" evidence="2">
    <location>
        <position position="1"/>
    </location>
</feature>
<feature type="region of interest" description="Disordered" evidence="1">
    <location>
        <begin position="154"/>
        <end position="180"/>
    </location>
</feature>
<feature type="compositionally biased region" description="Polar residues" evidence="1">
    <location>
        <begin position="155"/>
        <end position="165"/>
    </location>
</feature>
<dbReference type="EMBL" id="CAMXCT020003171">
    <property type="protein sequence ID" value="CAL1156229.1"/>
    <property type="molecule type" value="Genomic_DNA"/>
</dbReference>
<keyword evidence="4" id="KW-1185">Reference proteome</keyword>
<evidence type="ECO:0000313" key="3">
    <source>
        <dbReference type="EMBL" id="CAL4790166.1"/>
    </source>
</evidence>
<evidence type="ECO:0000313" key="2">
    <source>
        <dbReference type="EMBL" id="CAI4002854.1"/>
    </source>
</evidence>
<organism evidence="2">
    <name type="scientific">Cladocopium goreaui</name>
    <dbReference type="NCBI Taxonomy" id="2562237"/>
    <lineage>
        <taxon>Eukaryota</taxon>
        <taxon>Sar</taxon>
        <taxon>Alveolata</taxon>
        <taxon>Dinophyceae</taxon>
        <taxon>Suessiales</taxon>
        <taxon>Symbiodiniaceae</taxon>
        <taxon>Cladocopium</taxon>
    </lineage>
</organism>
<feature type="compositionally biased region" description="Basic and acidic residues" evidence="1">
    <location>
        <begin position="169"/>
        <end position="180"/>
    </location>
</feature>
<dbReference type="Proteomes" id="UP001152797">
    <property type="component" value="Unassembled WGS sequence"/>
</dbReference>
<proteinExistence type="predicted"/>
<comment type="caution">
    <text evidence="2">The sequence shown here is derived from an EMBL/GenBank/DDBJ whole genome shotgun (WGS) entry which is preliminary data.</text>
</comment>
<dbReference type="SUPFAM" id="SSF81606">
    <property type="entry name" value="PP2C-like"/>
    <property type="match status" value="1"/>
</dbReference>
<dbReference type="Gene3D" id="3.60.40.10">
    <property type="entry name" value="PPM-type phosphatase domain"/>
    <property type="match status" value="1"/>
</dbReference>
<dbReference type="AlphaFoldDB" id="A0A9P1D2X6"/>
<evidence type="ECO:0000256" key="1">
    <source>
        <dbReference type="SAM" id="MobiDB-lite"/>
    </source>
</evidence>
<feature type="non-terminal residue" evidence="2">
    <location>
        <position position="180"/>
    </location>
</feature>
<sequence>VGFIGAASMAGQRNGEAKENQDTFYTSANGSVACVAVVDGHGRRGAVLSAAARDAIAVAMKELKSGSSEELAKVVLRVDAELLIHQKAEPELSGATCAVMQVDGIGQQKRRLSLVHLGDCGADSFAPVLSLLSSSPLLLFATSCFPVLGRMKAKNSGSNGANTWSAVRLTEDHRPGEDKE</sequence>
<reference evidence="3 4" key="2">
    <citation type="submission" date="2024-05" db="EMBL/GenBank/DDBJ databases">
        <authorList>
            <person name="Chen Y."/>
            <person name="Shah S."/>
            <person name="Dougan E. K."/>
            <person name="Thang M."/>
            <person name="Chan C."/>
        </authorList>
    </citation>
    <scope>NUCLEOTIDE SEQUENCE [LARGE SCALE GENOMIC DNA]</scope>
</reference>
<accession>A0A9P1D2X6</accession>
<evidence type="ECO:0000313" key="4">
    <source>
        <dbReference type="Proteomes" id="UP001152797"/>
    </source>
</evidence>
<name>A0A9P1D2X6_9DINO</name>
<dbReference type="EMBL" id="CAMXCT030003171">
    <property type="protein sequence ID" value="CAL4790166.1"/>
    <property type="molecule type" value="Genomic_DNA"/>
</dbReference>